<dbReference type="PANTHER" id="PTHR33129:SF1">
    <property type="entry name" value="ATP-BINDING PROTEIN"/>
    <property type="match status" value="1"/>
</dbReference>
<evidence type="ECO:0000313" key="1">
    <source>
        <dbReference type="EMBL" id="KAK7470115.1"/>
    </source>
</evidence>
<dbReference type="Proteomes" id="UP001498398">
    <property type="component" value="Unassembled WGS sequence"/>
</dbReference>
<reference evidence="1 2" key="1">
    <citation type="submission" date="2024-01" db="EMBL/GenBank/DDBJ databases">
        <title>A draft genome for the cacao thread blight pathogen Marasmiellus scandens.</title>
        <authorList>
            <person name="Baruah I.K."/>
            <person name="Leung J."/>
            <person name="Bukari Y."/>
            <person name="Amoako-Attah I."/>
            <person name="Meinhardt L.W."/>
            <person name="Bailey B.A."/>
            <person name="Cohen S.P."/>
        </authorList>
    </citation>
    <scope>NUCLEOTIDE SEQUENCE [LARGE SCALE GENOMIC DNA]</scope>
    <source>
        <strain evidence="1 2">GH-19</strain>
    </source>
</reference>
<name>A0ABR1JZ70_9AGAR</name>
<dbReference type="InterPro" id="IPR052980">
    <property type="entry name" value="Crinkler_effector"/>
</dbReference>
<evidence type="ECO:0000313" key="2">
    <source>
        <dbReference type="Proteomes" id="UP001498398"/>
    </source>
</evidence>
<comment type="caution">
    <text evidence="1">The sequence shown here is derived from an EMBL/GenBank/DDBJ whole genome shotgun (WGS) entry which is preliminary data.</text>
</comment>
<gene>
    <name evidence="1" type="ORF">VKT23_001556</name>
</gene>
<sequence>MTSTNPLRSTTSTNLADDHPFSIFRSRFWGNQTAFDKVVEEGSLEIPPPLAASCRLFSGAPPYSLYLREEYELLYTHLESLYAPFSRGVVVSGSPGIGKSLFNLYALARRLAAGQPTIFVQAQLKSHPHPKYRPVPLVFDADGVFELDFARLETNNDGSFWCLHDSTATGVIPDERLWWTFIVFTVSPDVSRYDLMLKDNHNLWYMNPWSLPEIKAFLKSRKIVFNHHFFRTSGFLLRDYIVIVQSPNQEARRDQVQLNLANACQRIKSIPEFNDAIRGLDDPRLICHRLYALWREVEPYECTASYRSELVKELFQEQLTTLREDEHRAVFQALGKVGITLGDIFEKLACQYLAGHVKHNAMGPFMQFQKKKGRKFSQPHDVQHTFRIRPRSHTSYMSLDSMVVDPNVFYTPADPTNEFFDAIVFEPVQDGVVVWVFQITDTCWRTKGSNLGYRTLKQIQAIAQESIEGEGEVVFKYVLVLPHGKPEPSGASWTFPPDLVILPDKSVDKSADESMNESADESMDESADKSWIPGEAFVLFLDF</sequence>
<dbReference type="EMBL" id="JBANRG010000002">
    <property type="protein sequence ID" value="KAK7470115.1"/>
    <property type="molecule type" value="Genomic_DNA"/>
</dbReference>
<dbReference type="PANTHER" id="PTHR33129">
    <property type="entry name" value="PROTEIN KINASE DOMAIN-CONTAINING PROTEIN-RELATED"/>
    <property type="match status" value="1"/>
</dbReference>
<keyword evidence="2" id="KW-1185">Reference proteome</keyword>
<accession>A0ABR1JZ70</accession>
<proteinExistence type="predicted"/>
<protein>
    <submittedName>
        <fullName evidence="1">Uncharacterized protein</fullName>
    </submittedName>
</protein>
<organism evidence="1 2">
    <name type="scientific">Marasmiellus scandens</name>
    <dbReference type="NCBI Taxonomy" id="2682957"/>
    <lineage>
        <taxon>Eukaryota</taxon>
        <taxon>Fungi</taxon>
        <taxon>Dikarya</taxon>
        <taxon>Basidiomycota</taxon>
        <taxon>Agaricomycotina</taxon>
        <taxon>Agaricomycetes</taxon>
        <taxon>Agaricomycetidae</taxon>
        <taxon>Agaricales</taxon>
        <taxon>Marasmiineae</taxon>
        <taxon>Omphalotaceae</taxon>
        <taxon>Marasmiellus</taxon>
    </lineage>
</organism>